<organism evidence="2">
    <name type="scientific">Notodromas monacha</name>
    <dbReference type="NCBI Taxonomy" id="399045"/>
    <lineage>
        <taxon>Eukaryota</taxon>
        <taxon>Metazoa</taxon>
        <taxon>Ecdysozoa</taxon>
        <taxon>Arthropoda</taxon>
        <taxon>Crustacea</taxon>
        <taxon>Oligostraca</taxon>
        <taxon>Ostracoda</taxon>
        <taxon>Podocopa</taxon>
        <taxon>Podocopida</taxon>
        <taxon>Cypridocopina</taxon>
        <taxon>Cypridoidea</taxon>
        <taxon>Cyprididae</taxon>
        <taxon>Notodromas</taxon>
    </lineage>
</organism>
<feature type="compositionally biased region" description="Basic and acidic residues" evidence="1">
    <location>
        <begin position="187"/>
        <end position="198"/>
    </location>
</feature>
<feature type="compositionally biased region" description="Basic and acidic residues" evidence="1">
    <location>
        <begin position="128"/>
        <end position="138"/>
    </location>
</feature>
<reference evidence="2" key="1">
    <citation type="submission" date="2020-11" db="EMBL/GenBank/DDBJ databases">
        <authorList>
            <person name="Tran Van P."/>
        </authorList>
    </citation>
    <scope>NUCLEOTIDE SEQUENCE</scope>
</reference>
<dbReference type="Proteomes" id="UP000678499">
    <property type="component" value="Unassembled WGS sequence"/>
</dbReference>
<dbReference type="AlphaFoldDB" id="A0A7R9BPN9"/>
<feature type="compositionally biased region" description="Basic residues" evidence="1">
    <location>
        <begin position="199"/>
        <end position="223"/>
    </location>
</feature>
<feature type="region of interest" description="Disordered" evidence="1">
    <location>
        <begin position="123"/>
        <end position="339"/>
    </location>
</feature>
<proteinExistence type="predicted"/>
<protein>
    <submittedName>
        <fullName evidence="2">Uncharacterized protein</fullName>
    </submittedName>
</protein>
<feature type="compositionally biased region" description="Low complexity" evidence="1">
    <location>
        <begin position="545"/>
        <end position="585"/>
    </location>
</feature>
<feature type="compositionally biased region" description="Basic residues" evidence="1">
    <location>
        <begin position="253"/>
        <end position="264"/>
    </location>
</feature>
<feature type="compositionally biased region" description="Basic and acidic residues" evidence="1">
    <location>
        <begin position="281"/>
        <end position="293"/>
    </location>
</feature>
<dbReference type="EMBL" id="OA883076">
    <property type="protein sequence ID" value="CAD7277866.1"/>
    <property type="molecule type" value="Genomic_DNA"/>
</dbReference>
<evidence type="ECO:0000313" key="3">
    <source>
        <dbReference type="Proteomes" id="UP000678499"/>
    </source>
</evidence>
<sequence length="659" mass="74473">MFSSRYRSTFTQETYVPALPSSVTFPWRRKNRRRTRAQRKQSNARQQQMCLEMLRDAMLVAVSGLPDGISRFIAKYGESSSGNHQAAALQITRNSKLRDVFGVERPEEDRAVQAVNRPSSAYALIRTPPREEEMEPVKLELPSEEEVEPRHKSKKKDKKRKKKKKSKRGDEESGEERNSRKRKKSRRSSESSDDSEPRSKHRESRRSKKSHRRSRSGERHKKSDRLEKGIGLPFRGFRFFSESVHMRSGGRKESHRSREHRHNKGHEDDEQAVGICASPGDDVKRSSNEREEALSEYPKLADYSDTDSKTSLPEVEGKNPGGIVEKRRSSPNASCKRCRGKAFSPESLNESGTTRKRRISQTSEEFSLETYCERFNKCQTDASTIAFHTALFPGLNYPETGRKYVVQDGCIRCSSALSDSNEPTEDSEEYLWKEVALEGPQTSGKNKRSSRSPSVEKASLPGDHLTGGVENSDSEKADTAAIVQQVAESYFARIRSQTRQPTPERNDDSDEEILVESVKRSISRTPPRGYQRSSRASRRSRGKYDSSSDSDSDSTLSRSVSLSGSVSSASSRSSSASSFRGSPSFREARRITSARKLPVIYRRSSRASSRSSRSRSPSPVRTRRRSASLEASAVVARCRRRGLTRLDPFGMKVMPPFRI</sequence>
<dbReference type="EMBL" id="CAJPEX010001039">
    <property type="protein sequence ID" value="CAG0918018.1"/>
    <property type="molecule type" value="Genomic_DNA"/>
</dbReference>
<accession>A0A7R9BPN9</accession>
<feature type="region of interest" description="Disordered" evidence="1">
    <location>
        <begin position="517"/>
        <end position="629"/>
    </location>
</feature>
<feature type="compositionally biased region" description="Basic and acidic residues" evidence="1">
    <location>
        <begin position="168"/>
        <end position="178"/>
    </location>
</feature>
<gene>
    <name evidence="2" type="ORF">NMOB1V02_LOCUS5586</name>
</gene>
<feature type="compositionally biased region" description="Low complexity" evidence="1">
    <location>
        <begin position="606"/>
        <end position="620"/>
    </location>
</feature>
<feature type="region of interest" description="Disordered" evidence="1">
    <location>
        <begin position="436"/>
        <end position="477"/>
    </location>
</feature>
<feature type="compositionally biased region" description="Basic residues" evidence="1">
    <location>
        <begin position="151"/>
        <end position="167"/>
    </location>
</feature>
<evidence type="ECO:0000256" key="1">
    <source>
        <dbReference type="SAM" id="MobiDB-lite"/>
    </source>
</evidence>
<keyword evidence="3" id="KW-1185">Reference proteome</keyword>
<feature type="region of interest" description="Disordered" evidence="1">
    <location>
        <begin position="493"/>
        <end position="512"/>
    </location>
</feature>
<evidence type="ECO:0000313" key="2">
    <source>
        <dbReference type="EMBL" id="CAD7277866.1"/>
    </source>
</evidence>
<name>A0A7R9BPN9_9CRUS</name>